<dbReference type="OrthoDB" id="552755at2759"/>
<feature type="region of interest" description="Disordered" evidence="1">
    <location>
        <begin position="66"/>
        <end position="311"/>
    </location>
</feature>
<feature type="compositionally biased region" description="Polar residues" evidence="1">
    <location>
        <begin position="381"/>
        <end position="407"/>
    </location>
</feature>
<feature type="compositionally biased region" description="Basic and acidic residues" evidence="1">
    <location>
        <begin position="275"/>
        <end position="293"/>
    </location>
</feature>
<feature type="compositionally biased region" description="Polar residues" evidence="1">
    <location>
        <begin position="207"/>
        <end position="224"/>
    </location>
</feature>
<protein>
    <recommendedName>
        <fullName evidence="4">DEK C-terminal domain-containing protein</fullName>
    </recommendedName>
</protein>
<dbReference type="PANTHER" id="PTHR15410">
    <property type="entry name" value="HIRA-INTERACTING PROTEIN 3"/>
    <property type="match status" value="1"/>
</dbReference>
<dbReference type="Proteomes" id="UP000076532">
    <property type="component" value="Unassembled WGS sequence"/>
</dbReference>
<sequence>MADKLDIDVTAATAIVVRQAKKEARLDSLTPRMIRREVEIIMKLQKEVLDSKPYRDAVKKVVADVMAEDDRVEEHAKSSSEKKRKSDEADEAAKTAKKPKPRVVKKPISISASPTKESKLATTSSKRGKPYKSADTIETSDEEEEPSVSKAKQTKPTSSKRGNGPKSAVTIGISDEDEDKDEEPSVSKGKKLKSPDKEPPKKRLKVDSTTQKPSSSKSARSRGNVQAEAGPSTPKTKNKPASEASEEEHGGGEKSDSDMSVLIDATPVKRKAKGDKKVDKAASKPKKASEPAKGKKPAKAGKSTLSKDEEAVKRLKSYVNACGVRKVWSKEFQDLDQPSQQIKHLKELLDELGMEGRPTLEKAKAIKEQREIAQELKDVQSFEQSISRQSGRTRSKADNASGNGSEAESSDRAAPTKKRNTARQSIMAFLGDESESE</sequence>
<proteinExistence type="predicted"/>
<dbReference type="AlphaFoldDB" id="A0A167VS70"/>
<name>A0A167VS70_9AGAM</name>
<dbReference type="PANTHER" id="PTHR15410:SF2">
    <property type="entry name" value="HIRA-INTERACTING PROTEIN 3"/>
    <property type="match status" value="1"/>
</dbReference>
<organism evidence="2 3">
    <name type="scientific">Athelia psychrophila</name>
    <dbReference type="NCBI Taxonomy" id="1759441"/>
    <lineage>
        <taxon>Eukaryota</taxon>
        <taxon>Fungi</taxon>
        <taxon>Dikarya</taxon>
        <taxon>Basidiomycota</taxon>
        <taxon>Agaricomycotina</taxon>
        <taxon>Agaricomycetes</taxon>
        <taxon>Agaricomycetidae</taxon>
        <taxon>Atheliales</taxon>
        <taxon>Atheliaceae</taxon>
        <taxon>Athelia</taxon>
    </lineage>
</organism>
<gene>
    <name evidence="2" type="ORF">FIBSPDRAFT_1054153</name>
</gene>
<feature type="compositionally biased region" description="Acidic residues" evidence="1">
    <location>
        <begin position="174"/>
        <end position="184"/>
    </location>
</feature>
<feature type="compositionally biased region" description="Basic residues" evidence="1">
    <location>
        <begin position="95"/>
        <end position="105"/>
    </location>
</feature>
<feature type="compositionally biased region" description="Basic and acidic residues" evidence="1">
    <location>
        <begin position="247"/>
        <end position="257"/>
    </location>
</feature>
<feature type="compositionally biased region" description="Basic and acidic residues" evidence="1">
    <location>
        <begin position="66"/>
        <end position="94"/>
    </location>
</feature>
<evidence type="ECO:0008006" key="4">
    <source>
        <dbReference type="Google" id="ProtNLM"/>
    </source>
</evidence>
<evidence type="ECO:0000256" key="1">
    <source>
        <dbReference type="SAM" id="MobiDB-lite"/>
    </source>
</evidence>
<reference evidence="2 3" key="1">
    <citation type="journal article" date="2016" name="Mol. Biol. Evol.">
        <title>Comparative Genomics of Early-Diverging Mushroom-Forming Fungi Provides Insights into the Origins of Lignocellulose Decay Capabilities.</title>
        <authorList>
            <person name="Nagy L.G."/>
            <person name="Riley R."/>
            <person name="Tritt A."/>
            <person name="Adam C."/>
            <person name="Daum C."/>
            <person name="Floudas D."/>
            <person name="Sun H."/>
            <person name="Yadav J.S."/>
            <person name="Pangilinan J."/>
            <person name="Larsson K.H."/>
            <person name="Matsuura K."/>
            <person name="Barry K."/>
            <person name="Labutti K."/>
            <person name="Kuo R."/>
            <person name="Ohm R.A."/>
            <person name="Bhattacharya S.S."/>
            <person name="Shirouzu T."/>
            <person name="Yoshinaga Y."/>
            <person name="Martin F.M."/>
            <person name="Grigoriev I.V."/>
            <person name="Hibbett D.S."/>
        </authorList>
    </citation>
    <scope>NUCLEOTIDE SEQUENCE [LARGE SCALE GENOMIC DNA]</scope>
    <source>
        <strain evidence="2 3">CBS 109695</strain>
    </source>
</reference>
<dbReference type="InterPro" id="IPR037647">
    <property type="entry name" value="HIRIP3"/>
</dbReference>
<keyword evidence="3" id="KW-1185">Reference proteome</keyword>
<dbReference type="GO" id="GO:0005634">
    <property type="term" value="C:nucleus"/>
    <property type="evidence" value="ECO:0007669"/>
    <property type="project" value="TreeGrafter"/>
</dbReference>
<feature type="compositionally biased region" description="Polar residues" evidence="1">
    <location>
        <begin position="110"/>
        <end position="125"/>
    </location>
</feature>
<feature type="compositionally biased region" description="Polar residues" evidence="1">
    <location>
        <begin position="150"/>
        <end position="161"/>
    </location>
</feature>
<feature type="region of interest" description="Disordered" evidence="1">
    <location>
        <begin position="376"/>
        <end position="437"/>
    </location>
</feature>
<evidence type="ECO:0000313" key="2">
    <source>
        <dbReference type="EMBL" id="KZP05312.1"/>
    </source>
</evidence>
<accession>A0A167VS70</accession>
<evidence type="ECO:0000313" key="3">
    <source>
        <dbReference type="Proteomes" id="UP000076532"/>
    </source>
</evidence>
<dbReference type="EMBL" id="KV417847">
    <property type="protein sequence ID" value="KZP05312.1"/>
    <property type="molecule type" value="Genomic_DNA"/>
</dbReference>
<dbReference type="STRING" id="436010.A0A167VS70"/>